<evidence type="ECO:0000256" key="2">
    <source>
        <dbReference type="ARBA" id="ARBA00022679"/>
    </source>
</evidence>
<evidence type="ECO:0000256" key="6">
    <source>
        <dbReference type="HAMAP-Rule" id="MF_00020"/>
    </source>
</evidence>
<name>A0A1I0FGI8_9BACT</name>
<dbReference type="GO" id="GO:0005524">
    <property type="term" value="F:ATP binding"/>
    <property type="evidence" value="ECO:0007669"/>
    <property type="project" value="UniProtKB-KW"/>
</dbReference>
<dbReference type="InterPro" id="IPR023865">
    <property type="entry name" value="Aliphatic_acid_kinase_CS"/>
</dbReference>
<evidence type="ECO:0000256" key="1">
    <source>
        <dbReference type="ARBA" id="ARBA00008748"/>
    </source>
</evidence>
<dbReference type="Gene3D" id="3.30.420.40">
    <property type="match status" value="2"/>
</dbReference>
<dbReference type="RefSeq" id="WP_092771359.1">
    <property type="nucleotide sequence ID" value="NZ_FOHS01000002.1"/>
</dbReference>
<keyword evidence="6" id="KW-0963">Cytoplasm</keyword>
<evidence type="ECO:0000256" key="5">
    <source>
        <dbReference type="ARBA" id="ARBA00022840"/>
    </source>
</evidence>
<feature type="binding site" evidence="6">
    <location>
        <begin position="284"/>
        <end position="286"/>
    </location>
    <ligand>
        <name>ATP</name>
        <dbReference type="ChEBI" id="CHEBI:30616"/>
    </ligand>
</feature>
<organism evidence="8 9">
    <name type="scientific">Hymenobacter actinosclerus</name>
    <dbReference type="NCBI Taxonomy" id="82805"/>
    <lineage>
        <taxon>Bacteria</taxon>
        <taxon>Pseudomonadati</taxon>
        <taxon>Bacteroidota</taxon>
        <taxon>Cytophagia</taxon>
        <taxon>Cytophagales</taxon>
        <taxon>Hymenobacteraceae</taxon>
        <taxon>Hymenobacter</taxon>
    </lineage>
</organism>
<sequence length="400" mass="43753">MHIFVINSGSSSLKYQLFQWPHEQPLCRGLIERIGQAEGQLTHSALGPDGQERTLTRTEPIADHRAGLQQALDLLMDPEIGVIQSPNEVAVVGHRAVHGGEEFREPTLVTAAVKAKIRELFALAPLHNPANLLGMEVAEQLFPQARQVAVFDTAFHSTLPPRAYRFALPERLYTEHGLRAYGFHGTSHKFVCDEARRHLGRPEARVITVHLGNGCSMAATEAGRSVDTSMGFGPMNGLVMGTRAGDTDQAVIFHLVEQLGYSLAQVKELLNKESGMLGLTGHTDMRDVTRQLEAGDARARLAYDLYAYRIKKYLGAFLAALNGAEAIVFTGGVGENDARVRRLACENLDFLGIRLDEEQNQRRAPGLRDLSAPGARVPVLVIPTNEELEIARQCAGLVGC</sequence>
<comment type="subcellular location">
    <subcellularLocation>
        <location evidence="6">Cytoplasm</location>
    </subcellularLocation>
</comment>
<comment type="subunit">
    <text evidence="6">Homodimer.</text>
</comment>
<dbReference type="SUPFAM" id="SSF53067">
    <property type="entry name" value="Actin-like ATPase domain"/>
    <property type="match status" value="2"/>
</dbReference>
<feature type="site" description="Transition state stabilizer" evidence="6">
    <location>
        <position position="243"/>
    </location>
</feature>
<reference evidence="9" key="1">
    <citation type="submission" date="2016-10" db="EMBL/GenBank/DDBJ databases">
        <authorList>
            <person name="Varghese N."/>
            <person name="Submissions S."/>
        </authorList>
    </citation>
    <scope>NUCLEOTIDE SEQUENCE [LARGE SCALE GENOMIC DNA]</scope>
    <source>
        <strain evidence="9">DSM 15310</strain>
    </source>
</reference>
<dbReference type="GO" id="GO:0000287">
    <property type="term" value="F:magnesium ion binding"/>
    <property type="evidence" value="ECO:0007669"/>
    <property type="project" value="UniProtKB-UniRule"/>
</dbReference>
<gene>
    <name evidence="6" type="primary">ackA</name>
    <name evidence="8" type="ORF">SAMN04487998_2233</name>
</gene>
<keyword evidence="3 6" id="KW-0547">Nucleotide-binding</keyword>
<proteinExistence type="inferred from homology"/>
<feature type="binding site" evidence="6">
    <location>
        <begin position="210"/>
        <end position="214"/>
    </location>
    <ligand>
        <name>ATP</name>
        <dbReference type="ChEBI" id="CHEBI:30616"/>
    </ligand>
</feature>
<dbReference type="AlphaFoldDB" id="A0A1I0FGI8"/>
<keyword evidence="9" id="KW-1185">Reference proteome</keyword>
<dbReference type="STRING" id="82805.SAMN04487998_2233"/>
<keyword evidence="6" id="KW-0460">Magnesium</keyword>
<accession>A0A1I0FGI8</accession>
<dbReference type="PANTHER" id="PTHR21060">
    <property type="entry name" value="ACETATE KINASE"/>
    <property type="match status" value="1"/>
</dbReference>
<evidence type="ECO:0000313" key="9">
    <source>
        <dbReference type="Proteomes" id="UP000198697"/>
    </source>
</evidence>
<feature type="active site" description="Proton donor/acceptor" evidence="6">
    <location>
        <position position="152"/>
    </location>
</feature>
<dbReference type="InterPro" id="IPR004372">
    <property type="entry name" value="Ac/propionate_kinase"/>
</dbReference>
<dbReference type="Pfam" id="PF00871">
    <property type="entry name" value="Acetate_kinase"/>
    <property type="match status" value="1"/>
</dbReference>
<feature type="site" description="Transition state stabilizer" evidence="6">
    <location>
        <position position="184"/>
    </location>
</feature>
<feature type="binding site" evidence="6">
    <location>
        <position position="7"/>
    </location>
    <ligand>
        <name>Mg(2+)</name>
        <dbReference type="ChEBI" id="CHEBI:18420"/>
    </ligand>
</feature>
<dbReference type="GO" id="GO:0005737">
    <property type="term" value="C:cytoplasm"/>
    <property type="evidence" value="ECO:0007669"/>
    <property type="project" value="UniProtKB-SubCell"/>
</dbReference>
<dbReference type="InterPro" id="IPR043129">
    <property type="entry name" value="ATPase_NBD"/>
</dbReference>
<evidence type="ECO:0000256" key="7">
    <source>
        <dbReference type="RuleBase" id="RU003835"/>
    </source>
</evidence>
<keyword evidence="4 6" id="KW-0418">Kinase</keyword>
<dbReference type="HAMAP" id="MF_00020">
    <property type="entry name" value="Acetate_kinase"/>
    <property type="match status" value="1"/>
</dbReference>
<dbReference type="InterPro" id="IPR000890">
    <property type="entry name" value="Aliphatic_acid_kin_short-chain"/>
</dbReference>
<dbReference type="GO" id="GO:0006083">
    <property type="term" value="P:acetate metabolic process"/>
    <property type="evidence" value="ECO:0007669"/>
    <property type="project" value="TreeGrafter"/>
</dbReference>
<dbReference type="PANTHER" id="PTHR21060:SF15">
    <property type="entry name" value="ACETATE KINASE-RELATED"/>
    <property type="match status" value="1"/>
</dbReference>
<dbReference type="EMBL" id="FOHS01000002">
    <property type="protein sequence ID" value="SET56504.1"/>
    <property type="molecule type" value="Genomic_DNA"/>
</dbReference>
<comment type="similarity">
    <text evidence="1 6 7">Belongs to the acetokinase family.</text>
</comment>
<dbReference type="CDD" id="cd24010">
    <property type="entry name" value="ASKHA_NBD_AcK_PK"/>
    <property type="match status" value="1"/>
</dbReference>
<dbReference type="GO" id="GO:0008776">
    <property type="term" value="F:acetate kinase activity"/>
    <property type="evidence" value="ECO:0007669"/>
    <property type="project" value="UniProtKB-UniRule"/>
</dbReference>
<dbReference type="PRINTS" id="PR00471">
    <property type="entry name" value="ACETATEKNASE"/>
</dbReference>
<dbReference type="PROSITE" id="PS01076">
    <property type="entry name" value="ACETATE_KINASE_2"/>
    <property type="match status" value="1"/>
</dbReference>
<comment type="function">
    <text evidence="6">Catalyzes the formation of acetyl phosphate from acetate and ATP. Can also catalyze the reverse reaction.</text>
</comment>
<keyword evidence="6" id="KW-0479">Metal-binding</keyword>
<keyword evidence="5 6" id="KW-0067">ATP-binding</keyword>
<dbReference type="UniPathway" id="UPA00340">
    <property type="reaction ID" value="UER00458"/>
</dbReference>
<comment type="pathway">
    <text evidence="6">Metabolic intermediate biosynthesis; acetyl-CoA biosynthesis; acetyl-CoA from acetate: step 1/2.</text>
</comment>
<dbReference type="Proteomes" id="UP000198697">
    <property type="component" value="Unassembled WGS sequence"/>
</dbReference>
<evidence type="ECO:0000256" key="4">
    <source>
        <dbReference type="ARBA" id="ARBA00022777"/>
    </source>
</evidence>
<evidence type="ECO:0000313" key="8">
    <source>
        <dbReference type="EMBL" id="SET56504.1"/>
    </source>
</evidence>
<evidence type="ECO:0000256" key="3">
    <source>
        <dbReference type="ARBA" id="ARBA00022741"/>
    </source>
</evidence>
<feature type="binding site" evidence="6">
    <location>
        <position position="14"/>
    </location>
    <ligand>
        <name>ATP</name>
        <dbReference type="ChEBI" id="CHEBI:30616"/>
    </ligand>
</feature>
<feature type="binding site" evidence="6">
    <location>
        <position position="95"/>
    </location>
    <ligand>
        <name>substrate</name>
    </ligand>
</feature>
<comment type="catalytic activity">
    <reaction evidence="6">
        <text>acetate + ATP = acetyl phosphate + ADP</text>
        <dbReference type="Rhea" id="RHEA:11352"/>
        <dbReference type="ChEBI" id="CHEBI:22191"/>
        <dbReference type="ChEBI" id="CHEBI:30089"/>
        <dbReference type="ChEBI" id="CHEBI:30616"/>
        <dbReference type="ChEBI" id="CHEBI:456216"/>
        <dbReference type="EC" id="2.7.2.1"/>
    </reaction>
</comment>
<feature type="binding site" evidence="6">
    <location>
        <position position="386"/>
    </location>
    <ligand>
        <name>Mg(2+)</name>
        <dbReference type="ChEBI" id="CHEBI:18420"/>
    </ligand>
</feature>
<dbReference type="NCBIfam" id="TIGR00016">
    <property type="entry name" value="ackA"/>
    <property type="match status" value="1"/>
</dbReference>
<protein>
    <recommendedName>
        <fullName evidence="6">Acetate kinase</fullName>
        <ecNumber evidence="6">2.7.2.1</ecNumber>
    </recommendedName>
    <alternativeName>
        <fullName evidence="6">Acetokinase</fullName>
    </alternativeName>
</protein>
<dbReference type="OrthoDB" id="9802453at2"/>
<dbReference type="EC" id="2.7.2.1" evidence="6"/>
<dbReference type="PIRSF" id="PIRSF000722">
    <property type="entry name" value="Acetate_prop_kin"/>
    <property type="match status" value="1"/>
</dbReference>
<keyword evidence="2 6" id="KW-0808">Transferase</keyword>
<dbReference type="GO" id="GO:0006085">
    <property type="term" value="P:acetyl-CoA biosynthetic process"/>
    <property type="evidence" value="ECO:0007669"/>
    <property type="project" value="UniProtKB-UniRule"/>
</dbReference>
<feature type="binding site" evidence="6">
    <location>
        <begin position="332"/>
        <end position="336"/>
    </location>
    <ligand>
        <name>ATP</name>
        <dbReference type="ChEBI" id="CHEBI:30616"/>
    </ligand>
</feature>
<comment type="cofactor">
    <cofactor evidence="6">
        <name>Mg(2+)</name>
        <dbReference type="ChEBI" id="CHEBI:18420"/>
    </cofactor>
    <cofactor evidence="6">
        <name>Mn(2+)</name>
        <dbReference type="ChEBI" id="CHEBI:29035"/>
    </cofactor>
    <text evidence="6">Mg(2+). Can also accept Mn(2+).</text>
</comment>